<organism evidence="7 8">
    <name type="scientific">Pseudomonas borbori</name>
    <dbReference type="NCBI Taxonomy" id="289003"/>
    <lineage>
        <taxon>Bacteria</taxon>
        <taxon>Pseudomonadati</taxon>
        <taxon>Pseudomonadota</taxon>
        <taxon>Gammaproteobacteria</taxon>
        <taxon>Pseudomonadales</taxon>
        <taxon>Pseudomonadaceae</taxon>
        <taxon>Pseudomonas</taxon>
    </lineage>
</organism>
<evidence type="ECO:0000256" key="1">
    <source>
        <dbReference type="ARBA" id="ARBA00004651"/>
    </source>
</evidence>
<keyword evidence="2" id="KW-1003">Cell membrane</keyword>
<evidence type="ECO:0000313" key="8">
    <source>
        <dbReference type="Proteomes" id="UP000198784"/>
    </source>
</evidence>
<comment type="subcellular location">
    <subcellularLocation>
        <location evidence="1">Cell membrane</location>
        <topology evidence="1">Multi-pass membrane protein</topology>
    </subcellularLocation>
</comment>
<evidence type="ECO:0000256" key="2">
    <source>
        <dbReference type="ARBA" id="ARBA00022475"/>
    </source>
</evidence>
<dbReference type="GO" id="GO:0005886">
    <property type="term" value="C:plasma membrane"/>
    <property type="evidence" value="ECO:0007669"/>
    <property type="project" value="UniProtKB-SubCell"/>
</dbReference>
<dbReference type="Proteomes" id="UP000198784">
    <property type="component" value="Unassembled WGS sequence"/>
</dbReference>
<dbReference type="Pfam" id="PF13440">
    <property type="entry name" value="Polysacc_synt_3"/>
    <property type="match status" value="1"/>
</dbReference>
<feature type="transmembrane region" description="Helical" evidence="6">
    <location>
        <begin position="54"/>
        <end position="76"/>
    </location>
</feature>
<keyword evidence="4 6" id="KW-1133">Transmembrane helix</keyword>
<dbReference type="PANTHER" id="PTHR30250">
    <property type="entry name" value="PST FAMILY PREDICTED COLANIC ACID TRANSPORTER"/>
    <property type="match status" value="1"/>
</dbReference>
<dbReference type="RefSeq" id="WP_170862124.1">
    <property type="nucleotide sequence ID" value="NZ_FOWX01000001.1"/>
</dbReference>
<feature type="transmembrane region" description="Helical" evidence="6">
    <location>
        <begin position="342"/>
        <end position="359"/>
    </location>
</feature>
<accession>A0A1I5K4I9</accession>
<keyword evidence="5 6" id="KW-0472">Membrane</keyword>
<feature type="transmembrane region" description="Helical" evidence="6">
    <location>
        <begin position="88"/>
        <end position="111"/>
    </location>
</feature>
<feature type="transmembrane region" description="Helical" evidence="6">
    <location>
        <begin position="21"/>
        <end position="42"/>
    </location>
</feature>
<dbReference type="InterPro" id="IPR050833">
    <property type="entry name" value="Poly_Biosynth_Transport"/>
</dbReference>
<sequence>MATESGRKLIKFIKKGFVRSVFILVSGSALSQVIMILVLPLLTRLYTPGDFSVLAVYVAALGIISIAACLRFDIAIPIPEHDTDAANLLAIALFSTSCIALFTCAVVWIGADEIVELLKQQGLRPYLWLLPAGVFFSGTYSALQYWTTRKKNFSVIAKTRMSQSIVGAGAQVGIGLLGHGPFGLLLGQMLSSGAGIISLSRIIINRDRSALQNITLSGMRKMFRAYDRFPKYSTLEAIFNSAAIQMPIIIIAALAAGAEAGFLMLALKVMQAPMGLVGGAVAQVYLSRAPEEYRNGTLGGFTADTLSGLVKVGIGPLLFLGIIAPDAFVVVFGDEWRRAGELVAWMTPWIALQFISSPVSMVMHVTERQRFMLYLTSAGFLLRVIGVIGGALYLPNYIVEIYAVTGALFYLACFVIFSNLSGVRVSDFNLMIRKSIFIVCGWVVVGYVVDYFSLITMVERL</sequence>
<feature type="transmembrane region" description="Helical" evidence="6">
    <location>
        <begin position="298"/>
        <end position="322"/>
    </location>
</feature>
<feature type="transmembrane region" description="Helical" evidence="6">
    <location>
        <begin position="401"/>
        <end position="423"/>
    </location>
</feature>
<feature type="transmembrane region" description="Helical" evidence="6">
    <location>
        <begin position="237"/>
        <end position="256"/>
    </location>
</feature>
<feature type="transmembrane region" description="Helical" evidence="6">
    <location>
        <begin position="371"/>
        <end position="395"/>
    </location>
</feature>
<feature type="transmembrane region" description="Helical" evidence="6">
    <location>
        <begin position="126"/>
        <end position="147"/>
    </location>
</feature>
<evidence type="ECO:0000313" key="7">
    <source>
        <dbReference type="EMBL" id="SFO79898.1"/>
    </source>
</evidence>
<dbReference type="AlphaFoldDB" id="A0A1I5K4I9"/>
<evidence type="ECO:0000256" key="4">
    <source>
        <dbReference type="ARBA" id="ARBA00022989"/>
    </source>
</evidence>
<proteinExistence type="predicted"/>
<dbReference type="EMBL" id="FOWX01000001">
    <property type="protein sequence ID" value="SFO79898.1"/>
    <property type="molecule type" value="Genomic_DNA"/>
</dbReference>
<evidence type="ECO:0000256" key="5">
    <source>
        <dbReference type="ARBA" id="ARBA00023136"/>
    </source>
</evidence>
<keyword evidence="8" id="KW-1185">Reference proteome</keyword>
<evidence type="ECO:0000256" key="3">
    <source>
        <dbReference type="ARBA" id="ARBA00022692"/>
    </source>
</evidence>
<protein>
    <submittedName>
        <fullName evidence="7">Membrane protein involved in the export of O-antigen and teichoic acid</fullName>
    </submittedName>
</protein>
<name>A0A1I5K4I9_9PSED</name>
<dbReference type="PANTHER" id="PTHR30250:SF28">
    <property type="entry name" value="POLYSACCHARIDE BIOSYNTHESIS PROTEIN"/>
    <property type="match status" value="1"/>
</dbReference>
<dbReference type="STRING" id="289003.SAMN05216190_10115"/>
<keyword evidence="3 6" id="KW-0812">Transmembrane</keyword>
<reference evidence="8" key="1">
    <citation type="submission" date="2016-10" db="EMBL/GenBank/DDBJ databases">
        <authorList>
            <person name="Varghese N."/>
            <person name="Submissions S."/>
        </authorList>
    </citation>
    <scope>NUCLEOTIDE SEQUENCE [LARGE SCALE GENOMIC DNA]</scope>
    <source>
        <strain evidence="8">DSM 17834</strain>
    </source>
</reference>
<gene>
    <name evidence="7" type="ORF">SAMN05216190_10115</name>
</gene>
<evidence type="ECO:0000256" key="6">
    <source>
        <dbReference type="SAM" id="Phobius"/>
    </source>
</evidence>
<feature type="transmembrane region" description="Helical" evidence="6">
    <location>
        <begin position="435"/>
        <end position="458"/>
    </location>
</feature>
<feature type="transmembrane region" description="Helical" evidence="6">
    <location>
        <begin position="159"/>
        <end position="178"/>
    </location>
</feature>